<comment type="caution">
    <text evidence="1">The sequence shown here is derived from an EMBL/GenBank/DDBJ whole genome shotgun (WGS) entry which is preliminary data.</text>
</comment>
<dbReference type="RefSeq" id="WP_262427966.1">
    <property type="nucleotide sequence ID" value="NZ_JACRTJ010000025.1"/>
</dbReference>
<keyword evidence="2" id="KW-1185">Reference proteome</keyword>
<accession>A0ABR7NUW1</accession>
<protein>
    <recommendedName>
        <fullName evidence="3">Lipoprotein</fullName>
    </recommendedName>
</protein>
<dbReference type="PROSITE" id="PS51257">
    <property type="entry name" value="PROKAR_LIPOPROTEIN"/>
    <property type="match status" value="1"/>
</dbReference>
<proteinExistence type="predicted"/>
<reference evidence="1 2" key="1">
    <citation type="submission" date="2020-08" db="EMBL/GenBank/DDBJ databases">
        <title>Genome public.</title>
        <authorList>
            <person name="Liu C."/>
            <person name="Sun Q."/>
        </authorList>
    </citation>
    <scope>NUCLEOTIDE SEQUENCE [LARGE SCALE GENOMIC DNA]</scope>
    <source>
        <strain evidence="1 2">BX10</strain>
    </source>
</reference>
<organism evidence="1 2">
    <name type="scientific">Enterocloster hominis</name>
    <name type="common">ex Liu et al. 2021</name>
    <dbReference type="NCBI Taxonomy" id="2763663"/>
    <lineage>
        <taxon>Bacteria</taxon>
        <taxon>Bacillati</taxon>
        <taxon>Bacillota</taxon>
        <taxon>Clostridia</taxon>
        <taxon>Lachnospirales</taxon>
        <taxon>Lachnospiraceae</taxon>
        <taxon>Enterocloster</taxon>
    </lineage>
</organism>
<name>A0ABR7NUW1_9FIRM</name>
<dbReference type="Proteomes" id="UP000647491">
    <property type="component" value="Unassembled WGS sequence"/>
</dbReference>
<evidence type="ECO:0000313" key="1">
    <source>
        <dbReference type="EMBL" id="MBC8599911.1"/>
    </source>
</evidence>
<sequence length="147" mass="16291">MTWKKKWILPCLLAVFLTGCQDGKQEIPYISDGSISWDTVETAEIYGGGCAVPPTGTISGENGLEELVEAALETEGYRLLSEKEWLEGTVDLWVRFDNGVVMGLYQDANYGYIGTELDAIGEGPFYSFPEKFYDLAFQAKEQQPAAQ</sequence>
<dbReference type="EMBL" id="JACRTJ010000025">
    <property type="protein sequence ID" value="MBC8599911.1"/>
    <property type="molecule type" value="Genomic_DNA"/>
</dbReference>
<gene>
    <name evidence="1" type="ORF">H8708_11855</name>
</gene>
<evidence type="ECO:0000313" key="2">
    <source>
        <dbReference type="Proteomes" id="UP000647491"/>
    </source>
</evidence>
<evidence type="ECO:0008006" key="3">
    <source>
        <dbReference type="Google" id="ProtNLM"/>
    </source>
</evidence>